<sequence length="560" mass="65046">MRIFINLFILISLSGLTIFPSIGQSDMTKPMASEKAPEETVHVHLTDHVLISGETLWLHVLVTLEGKPTPSKIVYAEILDRRGNPVKQQMIGLKEGKGDGYLEVPEQLPSDHYLLRVYTRNSPYAENPHRISHHVLSIINPQNPPRILAESKTPIRNISFKEGENRFIQLEKSSWLTSETIVMNVKPEEGSVPYFNVSVTKVFPGYFENKPYAIDDIYAPIKKDKVIVPEIYGHIIKGRLLADKVDTTETFFLSAHGTQAHLFLGKPNQNGDFFFETGAFSHFDYVVVQSSKSEEQVNFLLESPFWDQRPKAGFDLPGFSLTQEAKQFIEDRLLAHATNRYFMPEKMLPPPTVPFQFIADHSYLLDDYNRFDNMATTIREYVPSVYVRSQNRKTIFKNFNLPYNRLFQENPLILVDGMPVFDSDEFSRFNPKEIERMDIVNRYLYFQENLFQGLIALTSYNNDFGKYDLPKNALFIEYQGIQPQKNTGNLFVKNQENRRFPDFRNILLWETNRKREEDHPILFQSSDLEGDYEIRASFWNPATENWKEESRLIKVVARNE</sequence>
<accession>A0ABV9T749</accession>
<dbReference type="InterPro" id="IPR037066">
    <property type="entry name" value="Plug_dom_sf"/>
</dbReference>
<dbReference type="EMBL" id="JBHSJJ010000019">
    <property type="protein sequence ID" value="MFC4874563.1"/>
    <property type="molecule type" value="Genomic_DNA"/>
</dbReference>
<proteinExistence type="predicted"/>
<dbReference type="Proteomes" id="UP001595818">
    <property type="component" value="Unassembled WGS sequence"/>
</dbReference>
<comment type="caution">
    <text evidence="1">The sequence shown here is derived from an EMBL/GenBank/DDBJ whole genome shotgun (WGS) entry which is preliminary data.</text>
</comment>
<name>A0ABV9T749_9BACT</name>
<evidence type="ECO:0000313" key="1">
    <source>
        <dbReference type="EMBL" id="MFC4874563.1"/>
    </source>
</evidence>
<dbReference type="RefSeq" id="WP_377068531.1">
    <property type="nucleotide sequence ID" value="NZ_JBHSJJ010000019.1"/>
</dbReference>
<dbReference type="Gene3D" id="2.170.130.10">
    <property type="entry name" value="TonB-dependent receptor, plug domain"/>
    <property type="match status" value="1"/>
</dbReference>
<reference evidence="2" key="1">
    <citation type="journal article" date="2019" name="Int. J. Syst. Evol. Microbiol.">
        <title>The Global Catalogue of Microorganisms (GCM) 10K type strain sequencing project: providing services to taxonomists for standard genome sequencing and annotation.</title>
        <authorList>
            <consortium name="The Broad Institute Genomics Platform"/>
            <consortium name="The Broad Institute Genome Sequencing Center for Infectious Disease"/>
            <person name="Wu L."/>
            <person name="Ma J."/>
        </authorList>
    </citation>
    <scope>NUCLEOTIDE SEQUENCE [LARGE SCALE GENOMIC DNA]</scope>
    <source>
        <strain evidence="2">CGMCC 4.7466</strain>
    </source>
</reference>
<evidence type="ECO:0008006" key="3">
    <source>
        <dbReference type="Google" id="ProtNLM"/>
    </source>
</evidence>
<evidence type="ECO:0000313" key="2">
    <source>
        <dbReference type="Proteomes" id="UP001595818"/>
    </source>
</evidence>
<protein>
    <recommendedName>
        <fullName evidence="3">MG2 domain-containing protein</fullName>
    </recommendedName>
</protein>
<organism evidence="1 2">
    <name type="scientific">Negadavirga shengliensis</name>
    <dbReference type="NCBI Taxonomy" id="1389218"/>
    <lineage>
        <taxon>Bacteria</taxon>
        <taxon>Pseudomonadati</taxon>
        <taxon>Bacteroidota</taxon>
        <taxon>Cytophagia</taxon>
        <taxon>Cytophagales</taxon>
        <taxon>Cyclobacteriaceae</taxon>
        <taxon>Negadavirga</taxon>
    </lineage>
</organism>
<keyword evidence="2" id="KW-1185">Reference proteome</keyword>
<gene>
    <name evidence="1" type="ORF">ACFPFU_22865</name>
</gene>